<comment type="caution">
    <text evidence="13">The sequence shown here is derived from an EMBL/GenBank/DDBJ whole genome shotgun (WGS) entry which is preliminary data.</text>
</comment>
<keyword evidence="4 10" id="KW-0808">Transferase</keyword>
<dbReference type="OrthoDB" id="9764892at2"/>
<evidence type="ECO:0000256" key="9">
    <source>
        <dbReference type="PIRSR" id="PIRSR000429-1"/>
    </source>
</evidence>
<dbReference type="PANTHER" id="PTHR18919">
    <property type="entry name" value="ACETYL-COA C-ACYLTRANSFERASE"/>
    <property type="match status" value="1"/>
</dbReference>
<evidence type="ECO:0000313" key="14">
    <source>
        <dbReference type="Proteomes" id="UP000220828"/>
    </source>
</evidence>
<dbReference type="InterPro" id="IPR020610">
    <property type="entry name" value="Thiolase_AS"/>
</dbReference>
<organism evidence="13 14">
    <name type="scientific">Flavobacterium branchiophilum</name>
    <dbReference type="NCBI Taxonomy" id="55197"/>
    <lineage>
        <taxon>Bacteria</taxon>
        <taxon>Pseudomonadati</taxon>
        <taxon>Bacteroidota</taxon>
        <taxon>Flavobacteriia</taxon>
        <taxon>Flavobacteriales</taxon>
        <taxon>Flavobacteriaceae</taxon>
        <taxon>Flavobacterium</taxon>
    </lineage>
</organism>
<evidence type="ECO:0000256" key="2">
    <source>
        <dbReference type="ARBA" id="ARBA00011881"/>
    </source>
</evidence>
<feature type="active site" description="Proton acceptor" evidence="9">
    <location>
        <position position="348"/>
    </location>
</feature>
<keyword evidence="8 10" id="KW-0012">Acyltransferase</keyword>
<dbReference type="InterPro" id="IPR020616">
    <property type="entry name" value="Thiolase_N"/>
</dbReference>
<protein>
    <recommendedName>
        <fullName evidence="3">acetyl-CoA C-acetyltransferase</fullName>
        <ecNumber evidence="3">2.3.1.9</ecNumber>
    </recommendedName>
</protein>
<evidence type="ECO:0000259" key="11">
    <source>
        <dbReference type="Pfam" id="PF00108"/>
    </source>
</evidence>
<dbReference type="PROSITE" id="PS00098">
    <property type="entry name" value="THIOLASE_1"/>
    <property type="match status" value="1"/>
</dbReference>
<dbReference type="CDD" id="cd00751">
    <property type="entry name" value="thiolase"/>
    <property type="match status" value="1"/>
</dbReference>
<feature type="active site" description="Proton acceptor" evidence="9">
    <location>
        <position position="378"/>
    </location>
</feature>
<keyword evidence="7" id="KW-0630">Potassium</keyword>
<accession>A0A2H3KPK5</accession>
<dbReference type="EMBL" id="PCMW01000021">
    <property type="protein sequence ID" value="PDS25883.1"/>
    <property type="molecule type" value="Genomic_DNA"/>
</dbReference>
<dbReference type="Gene3D" id="3.40.47.10">
    <property type="match status" value="1"/>
</dbReference>
<evidence type="ECO:0000256" key="3">
    <source>
        <dbReference type="ARBA" id="ARBA00012705"/>
    </source>
</evidence>
<evidence type="ECO:0000256" key="10">
    <source>
        <dbReference type="RuleBase" id="RU003557"/>
    </source>
</evidence>
<dbReference type="PROSITE" id="PS00099">
    <property type="entry name" value="THIOLASE_3"/>
    <property type="match status" value="1"/>
</dbReference>
<name>A0A2H3KPK5_9FLAO</name>
<dbReference type="PANTHER" id="PTHR18919:SF156">
    <property type="entry name" value="ACETYL-COA ACETYLTRANSFERASE, MITOCHONDRIAL"/>
    <property type="match status" value="1"/>
</dbReference>
<dbReference type="InterPro" id="IPR016039">
    <property type="entry name" value="Thiolase-like"/>
</dbReference>
<gene>
    <name evidence="13" type="ORF">B0A77_03630</name>
</gene>
<dbReference type="RefSeq" id="WP_097553581.1">
    <property type="nucleotide sequence ID" value="NZ_PCMW01000021.1"/>
</dbReference>
<comment type="similarity">
    <text evidence="1 10">Belongs to the thiolase-like superfamily. Thiolase family.</text>
</comment>
<proteinExistence type="inferred from homology"/>
<feature type="domain" description="Thiolase N-terminal" evidence="11">
    <location>
        <begin position="5"/>
        <end position="262"/>
    </location>
</feature>
<dbReference type="Pfam" id="PF00108">
    <property type="entry name" value="Thiolase_N"/>
    <property type="match status" value="1"/>
</dbReference>
<keyword evidence="5" id="KW-0479">Metal-binding</keyword>
<evidence type="ECO:0000256" key="1">
    <source>
        <dbReference type="ARBA" id="ARBA00010982"/>
    </source>
</evidence>
<dbReference type="GO" id="GO:0006635">
    <property type="term" value="P:fatty acid beta-oxidation"/>
    <property type="evidence" value="ECO:0007669"/>
    <property type="project" value="TreeGrafter"/>
</dbReference>
<dbReference type="InterPro" id="IPR002155">
    <property type="entry name" value="Thiolase"/>
</dbReference>
<dbReference type="SUPFAM" id="SSF53901">
    <property type="entry name" value="Thiolase-like"/>
    <property type="match status" value="2"/>
</dbReference>
<evidence type="ECO:0000256" key="7">
    <source>
        <dbReference type="ARBA" id="ARBA00022958"/>
    </source>
</evidence>
<evidence type="ECO:0000313" key="13">
    <source>
        <dbReference type="EMBL" id="PDS25883.1"/>
    </source>
</evidence>
<evidence type="ECO:0000256" key="6">
    <source>
        <dbReference type="ARBA" id="ARBA00022946"/>
    </source>
</evidence>
<evidence type="ECO:0000259" key="12">
    <source>
        <dbReference type="Pfam" id="PF02803"/>
    </source>
</evidence>
<dbReference type="InterPro" id="IPR020617">
    <property type="entry name" value="Thiolase_C"/>
</dbReference>
<dbReference type="NCBIfam" id="TIGR01930">
    <property type="entry name" value="AcCoA-C-Actrans"/>
    <property type="match status" value="1"/>
</dbReference>
<dbReference type="PIRSF" id="PIRSF000429">
    <property type="entry name" value="Ac-CoA_Ac_transf"/>
    <property type="match status" value="1"/>
</dbReference>
<dbReference type="EC" id="2.3.1.9" evidence="3"/>
<dbReference type="GO" id="GO:0046872">
    <property type="term" value="F:metal ion binding"/>
    <property type="evidence" value="ECO:0007669"/>
    <property type="project" value="UniProtKB-KW"/>
</dbReference>
<dbReference type="Pfam" id="PF02803">
    <property type="entry name" value="Thiolase_C"/>
    <property type="match status" value="1"/>
</dbReference>
<dbReference type="GO" id="GO:0003985">
    <property type="term" value="F:acetyl-CoA C-acetyltransferase activity"/>
    <property type="evidence" value="ECO:0007669"/>
    <property type="project" value="UniProtKB-EC"/>
</dbReference>
<feature type="domain" description="Thiolase C-terminal" evidence="12">
    <location>
        <begin position="269"/>
        <end position="391"/>
    </location>
</feature>
<keyword evidence="6" id="KW-0809">Transit peptide</keyword>
<evidence type="ECO:0000256" key="4">
    <source>
        <dbReference type="ARBA" id="ARBA00022679"/>
    </source>
</evidence>
<evidence type="ECO:0000256" key="5">
    <source>
        <dbReference type="ARBA" id="ARBA00022723"/>
    </source>
</evidence>
<comment type="subunit">
    <text evidence="2">Homotetramer.</text>
</comment>
<dbReference type="InterPro" id="IPR020615">
    <property type="entry name" value="Thiolase_acyl_enz_int_AS"/>
</dbReference>
<evidence type="ECO:0000256" key="8">
    <source>
        <dbReference type="ARBA" id="ARBA00023315"/>
    </source>
</evidence>
<reference evidence="13 14" key="1">
    <citation type="submission" date="2017-09" db="EMBL/GenBank/DDBJ databases">
        <title>Whole genomes of Flavobacteriaceae.</title>
        <authorList>
            <person name="Stine C."/>
            <person name="Li C."/>
            <person name="Tadesse D."/>
        </authorList>
    </citation>
    <scope>NUCLEOTIDE SEQUENCE [LARGE SCALE GENOMIC DNA]</scope>
    <source>
        <strain evidence="13 14">ATCC 35036</strain>
    </source>
</reference>
<dbReference type="PROSITE" id="PS00737">
    <property type="entry name" value="THIOLASE_2"/>
    <property type="match status" value="1"/>
</dbReference>
<feature type="active site" description="Acyl-thioester intermediate" evidence="9">
    <location>
        <position position="89"/>
    </location>
</feature>
<dbReference type="Proteomes" id="UP000220828">
    <property type="component" value="Unassembled WGS sequence"/>
</dbReference>
<sequence length="392" mass="40942">MSKKIVIVSAVRTPIGSFMGALSTVSAPQLGAVAIKGALDKIQLDPQLVDEVLMGNVVQAGVGQAPARQAALLAGLPNTVVATTINKVCASGMKAVMQGAQAILAGDADIIVAGGMENMSLIPHYVAMRNGVKFGPTSMVDGMQKDGLTDAYDQQAMGVHADSCATEYQISRQEQDDFAITSYKRSAAAWEAGKFDNEIVPVSIPQRKGEPIIFAKDEEFTNVKLDKIPQLNPVFTKDGTVTAANASTINDGAAAVILMTEEKALALGLKPLAYIKGYADAAQEPKWFTTAPAKALPKALEKAGITMNEVEYFEFNEAFSVVGLVNAKILGLQADTINVNGGAVSLGHPLGCSGVRIIVTLLHVLEQNNAKIGAAAICNGGGGASAIVIERY</sequence>
<dbReference type="InterPro" id="IPR020613">
    <property type="entry name" value="Thiolase_CS"/>
</dbReference>
<dbReference type="FunFam" id="3.40.47.10:FF:000007">
    <property type="entry name" value="acetyl-CoA acetyltransferase, mitochondrial"/>
    <property type="match status" value="1"/>
</dbReference>
<dbReference type="AlphaFoldDB" id="A0A2H3KPK5"/>